<organism evidence="1 2">
    <name type="scientific">Symbiodinium microadriaticum</name>
    <name type="common">Dinoflagellate</name>
    <name type="synonym">Zooxanthella microadriatica</name>
    <dbReference type="NCBI Taxonomy" id="2951"/>
    <lineage>
        <taxon>Eukaryota</taxon>
        <taxon>Sar</taxon>
        <taxon>Alveolata</taxon>
        <taxon>Dinophyceae</taxon>
        <taxon>Suessiales</taxon>
        <taxon>Symbiodiniaceae</taxon>
        <taxon>Symbiodinium</taxon>
    </lineage>
</organism>
<evidence type="ECO:0000313" key="1">
    <source>
        <dbReference type="EMBL" id="OLP73436.1"/>
    </source>
</evidence>
<keyword evidence="2" id="KW-1185">Reference proteome</keyword>
<comment type="caution">
    <text evidence="1">The sequence shown here is derived from an EMBL/GenBank/DDBJ whole genome shotgun (WGS) entry which is preliminary data.</text>
</comment>
<gene>
    <name evidence="1" type="ORF">AK812_SmicGene47322</name>
</gene>
<dbReference type="Proteomes" id="UP000186817">
    <property type="component" value="Unassembled WGS sequence"/>
</dbReference>
<sequence length="44" mass="5001">VIFMIVMSAGIFCQAKMEDKTHWDCYRALDKMTGTTAVFDTVPQ</sequence>
<feature type="non-terminal residue" evidence="1">
    <location>
        <position position="1"/>
    </location>
</feature>
<proteinExistence type="predicted"/>
<dbReference type="AlphaFoldDB" id="A0A1Q9BS11"/>
<dbReference type="EMBL" id="LSRX01005482">
    <property type="protein sequence ID" value="OLP73436.1"/>
    <property type="molecule type" value="Genomic_DNA"/>
</dbReference>
<accession>A0A1Q9BS11</accession>
<reference evidence="1 2" key="1">
    <citation type="submission" date="2016-02" db="EMBL/GenBank/DDBJ databases">
        <title>Genome analysis of coral dinoflagellate symbionts highlights evolutionary adaptations to a symbiotic lifestyle.</title>
        <authorList>
            <person name="Aranda M."/>
            <person name="Li Y."/>
            <person name="Liew Y.J."/>
            <person name="Baumgarten S."/>
            <person name="Simakov O."/>
            <person name="Wilson M."/>
            <person name="Piel J."/>
            <person name="Ashoor H."/>
            <person name="Bougouffa S."/>
            <person name="Bajic V.B."/>
            <person name="Ryu T."/>
            <person name="Ravasi T."/>
            <person name="Bayer T."/>
            <person name="Micklem G."/>
            <person name="Kim H."/>
            <person name="Bhak J."/>
            <person name="Lajeunesse T.C."/>
            <person name="Voolstra C.R."/>
        </authorList>
    </citation>
    <scope>NUCLEOTIDE SEQUENCE [LARGE SCALE GENOMIC DNA]</scope>
    <source>
        <strain evidence="1 2">CCMP2467</strain>
    </source>
</reference>
<evidence type="ECO:0000313" key="2">
    <source>
        <dbReference type="Proteomes" id="UP000186817"/>
    </source>
</evidence>
<name>A0A1Q9BS11_SYMMI</name>
<protein>
    <submittedName>
        <fullName evidence="1">Uncharacterized protein</fullName>
    </submittedName>
</protein>
<feature type="non-terminal residue" evidence="1">
    <location>
        <position position="44"/>
    </location>
</feature>